<dbReference type="RefSeq" id="WP_028995290.1">
    <property type="nucleotide sequence ID" value="NZ_CP151406.1"/>
</dbReference>
<evidence type="ECO:0000313" key="2">
    <source>
        <dbReference type="EMBL" id="WZJ20820.1"/>
    </source>
</evidence>
<feature type="signal peptide" evidence="1">
    <location>
        <begin position="1"/>
        <end position="21"/>
    </location>
</feature>
<dbReference type="EMBL" id="CP151406">
    <property type="protein sequence ID" value="WZJ20820.1"/>
    <property type="molecule type" value="Genomic_DNA"/>
</dbReference>
<protein>
    <submittedName>
        <fullName evidence="2">Uncharacterized protein</fullName>
    </submittedName>
</protein>
<keyword evidence="1" id="KW-0732">Signal</keyword>
<evidence type="ECO:0000256" key="1">
    <source>
        <dbReference type="SAM" id="SignalP"/>
    </source>
</evidence>
<proteinExistence type="predicted"/>
<accession>A0ABZ2XHG5</accession>
<dbReference type="Proteomes" id="UP001479520">
    <property type="component" value="Chromosome"/>
</dbReference>
<sequence length="221" mass="24580">MNRNLLGLSCLLISLAQNIYAQDVNSVVGSNPILEERLRNAQVKETKLSNGAVITEVRFAGSLKPNFDLGCISMGEVTSEFNPPALIYAAKKCIKEQEYSKAWALLTTGYGFAYYDLKRLADRSTQGARTVLSMNAFADLTNDERENSSKISKEIQKDPAQVQAYCDALKKIGPPTYEPQWAILHGIGAYQEPRSGHYLTNVNVKALWEEVLQNRCTPQKS</sequence>
<keyword evidence="3" id="KW-1185">Reference proteome</keyword>
<name>A0ABZ2XHG5_9RHOO</name>
<gene>
    <name evidence="2" type="ORF">AADV58_12815</name>
</gene>
<reference evidence="2 3" key="1">
    <citation type="submission" date="2024-04" db="EMBL/GenBank/DDBJ databases">
        <title>Dissimilatory iodate-reducing microorganisms contribute to the enrichment of iodine in groundwater.</title>
        <authorList>
            <person name="Jiang Z."/>
        </authorList>
    </citation>
    <scope>NUCLEOTIDE SEQUENCE [LARGE SCALE GENOMIC DNA]</scope>
    <source>
        <strain evidence="2 3">NCP973</strain>
    </source>
</reference>
<evidence type="ECO:0000313" key="3">
    <source>
        <dbReference type="Proteomes" id="UP001479520"/>
    </source>
</evidence>
<feature type="chain" id="PRO_5047000210" evidence="1">
    <location>
        <begin position="22"/>
        <end position="221"/>
    </location>
</feature>
<organism evidence="2 3">
    <name type="scientific">Azonexus hydrophilus</name>
    <dbReference type="NCBI Taxonomy" id="418702"/>
    <lineage>
        <taxon>Bacteria</taxon>
        <taxon>Pseudomonadati</taxon>
        <taxon>Pseudomonadota</taxon>
        <taxon>Betaproteobacteria</taxon>
        <taxon>Rhodocyclales</taxon>
        <taxon>Azonexaceae</taxon>
        <taxon>Azonexus</taxon>
    </lineage>
</organism>